<name>A0A7W9NIJ3_9PSEU</name>
<comment type="caution">
    <text evidence="1">The sequence shown here is derived from an EMBL/GenBank/DDBJ whole genome shotgun (WGS) entry which is preliminary data.</text>
</comment>
<evidence type="ECO:0000313" key="2">
    <source>
        <dbReference type="Proteomes" id="UP000585638"/>
    </source>
</evidence>
<dbReference type="RefSeq" id="WP_184865075.1">
    <property type="nucleotide sequence ID" value="NZ_BAAAWY010000034.1"/>
</dbReference>
<protein>
    <submittedName>
        <fullName evidence="1">Uncharacterized protein</fullName>
    </submittedName>
</protein>
<evidence type="ECO:0000313" key="1">
    <source>
        <dbReference type="EMBL" id="MBB5893649.1"/>
    </source>
</evidence>
<reference evidence="1 2" key="1">
    <citation type="submission" date="2020-08" db="EMBL/GenBank/DDBJ databases">
        <title>Sequencing the genomes of 1000 actinobacteria strains.</title>
        <authorList>
            <person name="Klenk H.-P."/>
        </authorList>
    </citation>
    <scope>NUCLEOTIDE SEQUENCE [LARGE SCALE GENOMIC DNA]</scope>
    <source>
        <strain evidence="1 2">DSM 43851</strain>
    </source>
</reference>
<organism evidence="1 2">
    <name type="scientific">Kutzneria kofuensis</name>
    <dbReference type="NCBI Taxonomy" id="103725"/>
    <lineage>
        <taxon>Bacteria</taxon>
        <taxon>Bacillati</taxon>
        <taxon>Actinomycetota</taxon>
        <taxon>Actinomycetes</taxon>
        <taxon>Pseudonocardiales</taxon>
        <taxon>Pseudonocardiaceae</taxon>
        <taxon>Kutzneria</taxon>
    </lineage>
</organism>
<proteinExistence type="predicted"/>
<gene>
    <name evidence="1" type="ORF">BJ998_004845</name>
</gene>
<dbReference type="Pfam" id="PF19739">
    <property type="entry name" value="DUF6228"/>
    <property type="match status" value="1"/>
</dbReference>
<sequence>MEDDGTAVRLGGPEGWIRLWNRTHPYDDEMLAFCIEIGAVDMTARAHRVVVFNEAPEKFVGELAESFEGWSGTRVWESLDRDVRIGATYKSGGRGDMTWSLAPWRERDAWSASVTVRGVEAGEEMRRLAEDMRVLLG</sequence>
<dbReference type="EMBL" id="JACHIR010000001">
    <property type="protein sequence ID" value="MBB5893649.1"/>
    <property type="molecule type" value="Genomic_DNA"/>
</dbReference>
<dbReference type="InterPro" id="IPR046196">
    <property type="entry name" value="DUF6228"/>
</dbReference>
<dbReference type="AlphaFoldDB" id="A0A7W9NIJ3"/>
<keyword evidence="2" id="KW-1185">Reference proteome</keyword>
<accession>A0A7W9NIJ3</accession>
<dbReference type="Proteomes" id="UP000585638">
    <property type="component" value="Unassembled WGS sequence"/>
</dbReference>